<organism evidence="2 3">
    <name type="scientific">Tripterygium wilfordii</name>
    <name type="common">Thunder God vine</name>
    <dbReference type="NCBI Taxonomy" id="458696"/>
    <lineage>
        <taxon>Eukaryota</taxon>
        <taxon>Viridiplantae</taxon>
        <taxon>Streptophyta</taxon>
        <taxon>Embryophyta</taxon>
        <taxon>Tracheophyta</taxon>
        <taxon>Spermatophyta</taxon>
        <taxon>Magnoliopsida</taxon>
        <taxon>eudicotyledons</taxon>
        <taxon>Gunneridae</taxon>
        <taxon>Pentapetalae</taxon>
        <taxon>rosids</taxon>
        <taxon>fabids</taxon>
        <taxon>Celastrales</taxon>
        <taxon>Celastraceae</taxon>
        <taxon>Tripterygium</taxon>
    </lineage>
</organism>
<proteinExistence type="predicted"/>
<feature type="compositionally biased region" description="Polar residues" evidence="1">
    <location>
        <begin position="77"/>
        <end position="87"/>
    </location>
</feature>
<dbReference type="AlphaFoldDB" id="A0A7J7CE98"/>
<keyword evidence="3" id="KW-1185">Reference proteome</keyword>
<evidence type="ECO:0000256" key="1">
    <source>
        <dbReference type="SAM" id="MobiDB-lite"/>
    </source>
</evidence>
<gene>
    <name evidence="2" type="ORF">HS088_TW17G00008</name>
</gene>
<evidence type="ECO:0000313" key="2">
    <source>
        <dbReference type="EMBL" id="KAF5732481.1"/>
    </source>
</evidence>
<feature type="compositionally biased region" description="Polar residues" evidence="1">
    <location>
        <begin position="101"/>
        <end position="110"/>
    </location>
</feature>
<protein>
    <submittedName>
        <fullName evidence="2">Uncharacterized protein</fullName>
    </submittedName>
</protein>
<name>A0A7J7CE98_TRIWF</name>
<accession>A0A7J7CE98</accession>
<comment type="caution">
    <text evidence="2">The sequence shown here is derived from an EMBL/GenBank/DDBJ whole genome shotgun (WGS) entry which is preliminary data.</text>
</comment>
<dbReference type="InParanoid" id="A0A7J7CE98"/>
<reference evidence="2 3" key="1">
    <citation type="journal article" date="2020" name="Nat. Commun.">
        <title>Genome of Tripterygium wilfordii and identification of cytochrome P450 involved in triptolide biosynthesis.</title>
        <authorList>
            <person name="Tu L."/>
            <person name="Su P."/>
            <person name="Zhang Z."/>
            <person name="Gao L."/>
            <person name="Wang J."/>
            <person name="Hu T."/>
            <person name="Zhou J."/>
            <person name="Zhang Y."/>
            <person name="Zhao Y."/>
            <person name="Liu Y."/>
            <person name="Song Y."/>
            <person name="Tong Y."/>
            <person name="Lu Y."/>
            <person name="Yang J."/>
            <person name="Xu C."/>
            <person name="Jia M."/>
            <person name="Peters R.J."/>
            <person name="Huang L."/>
            <person name="Gao W."/>
        </authorList>
    </citation>
    <scope>NUCLEOTIDE SEQUENCE [LARGE SCALE GENOMIC DNA]</scope>
    <source>
        <strain evidence="3">cv. XIE 37</strain>
        <tissue evidence="2">Leaf</tissue>
    </source>
</reference>
<dbReference type="Proteomes" id="UP000593562">
    <property type="component" value="Unassembled WGS sequence"/>
</dbReference>
<evidence type="ECO:0000313" key="3">
    <source>
        <dbReference type="Proteomes" id="UP000593562"/>
    </source>
</evidence>
<sequence>MLHKRRAEIEFPNPNTNRLTRQLLPSFLQQNINLPYSVQDFIMLKINSLKFLKRQRPKQKNVRLCLGCNQARKLLIGQSQNQVNPPSQFHKYNKQPKRPVSTISPNQVTR</sequence>
<dbReference type="EMBL" id="JAAARO010000017">
    <property type="protein sequence ID" value="KAF5732481.1"/>
    <property type="molecule type" value="Genomic_DNA"/>
</dbReference>
<feature type="region of interest" description="Disordered" evidence="1">
    <location>
        <begin position="77"/>
        <end position="110"/>
    </location>
</feature>